<evidence type="ECO:0000256" key="2">
    <source>
        <dbReference type="PIRSR" id="PIRSR037961-50"/>
    </source>
</evidence>
<protein>
    <submittedName>
        <fullName evidence="4">Fibroblast growth factor 15</fullName>
    </submittedName>
</protein>
<feature type="signal peptide" evidence="3">
    <location>
        <begin position="1"/>
        <end position="25"/>
    </location>
</feature>
<dbReference type="GO" id="GO:0008083">
    <property type="term" value="F:growth factor activity"/>
    <property type="evidence" value="ECO:0007669"/>
    <property type="project" value="InterPro"/>
</dbReference>
<dbReference type="SUPFAM" id="SSF50353">
    <property type="entry name" value="Cytokine"/>
    <property type="match status" value="1"/>
</dbReference>
<dbReference type="AlphaFoldDB" id="A0A8C5P0B9"/>
<dbReference type="RefSeq" id="XP_004653975.1">
    <property type="nucleotide sequence ID" value="XM_004653918.2"/>
</dbReference>
<reference evidence="4" key="1">
    <citation type="submission" date="2025-08" db="UniProtKB">
        <authorList>
            <consortium name="Ensembl"/>
        </authorList>
    </citation>
    <scope>IDENTIFICATION</scope>
</reference>
<dbReference type="Gene3D" id="2.80.10.50">
    <property type="match status" value="1"/>
</dbReference>
<feature type="disulfide bond" evidence="2">
    <location>
        <begin position="111"/>
        <end position="129"/>
    </location>
</feature>
<name>A0A8C5P0B9_JACJA</name>
<keyword evidence="2" id="KW-1015">Disulfide bond</keyword>
<dbReference type="GO" id="GO:0008543">
    <property type="term" value="P:fibroblast growth factor receptor signaling pathway"/>
    <property type="evidence" value="ECO:0007669"/>
    <property type="project" value="Ensembl"/>
</dbReference>
<dbReference type="GO" id="GO:0010629">
    <property type="term" value="P:negative regulation of gene expression"/>
    <property type="evidence" value="ECO:0007669"/>
    <property type="project" value="Ensembl"/>
</dbReference>
<dbReference type="InterPro" id="IPR035444">
    <property type="entry name" value="FGF15/19/21"/>
</dbReference>
<dbReference type="InterPro" id="IPR002209">
    <property type="entry name" value="Fibroblast_GF_fam"/>
</dbReference>
<dbReference type="PIRSF" id="PIRSF037961">
    <property type="entry name" value="FGF-19_FGF-21"/>
    <property type="match status" value="1"/>
</dbReference>
<dbReference type="GO" id="GO:0070374">
    <property type="term" value="P:positive regulation of ERK1 and ERK2 cascade"/>
    <property type="evidence" value="ECO:0007669"/>
    <property type="project" value="Ensembl"/>
</dbReference>
<feature type="chain" id="PRO_5034437047" evidence="3">
    <location>
        <begin position="26"/>
        <end position="221"/>
    </location>
</feature>
<keyword evidence="3" id="KW-0732">Signal</keyword>
<gene>
    <name evidence="4" type="primary">Fgf19</name>
</gene>
<dbReference type="GO" id="GO:0046326">
    <property type="term" value="P:positive regulation of D-glucose import"/>
    <property type="evidence" value="ECO:0007669"/>
    <property type="project" value="Ensembl"/>
</dbReference>
<dbReference type="Ensembl" id="ENSJJAT00000019297.1">
    <property type="protein sequence ID" value="ENSJJAP00000012813.1"/>
    <property type="gene ID" value="ENSJJAG00000015750.1"/>
</dbReference>
<dbReference type="SMART" id="SM00442">
    <property type="entry name" value="FGF"/>
    <property type="match status" value="1"/>
</dbReference>
<dbReference type="GO" id="GO:0009617">
    <property type="term" value="P:response to bacterium"/>
    <property type="evidence" value="ECO:0007669"/>
    <property type="project" value="Ensembl"/>
</dbReference>
<comment type="similarity">
    <text evidence="1">Belongs to the heparin-binding growth factors family.</text>
</comment>
<accession>A0A8C5P0B9</accession>
<organism evidence="4 5">
    <name type="scientific">Jaculus jaculus</name>
    <name type="common">Lesser Egyptian jerboa</name>
    <dbReference type="NCBI Taxonomy" id="51337"/>
    <lineage>
        <taxon>Eukaryota</taxon>
        <taxon>Metazoa</taxon>
        <taxon>Chordata</taxon>
        <taxon>Craniata</taxon>
        <taxon>Vertebrata</taxon>
        <taxon>Euteleostomi</taxon>
        <taxon>Mammalia</taxon>
        <taxon>Eutheria</taxon>
        <taxon>Euarchontoglires</taxon>
        <taxon>Glires</taxon>
        <taxon>Rodentia</taxon>
        <taxon>Myomorpha</taxon>
        <taxon>Dipodoidea</taxon>
        <taxon>Dipodidae</taxon>
        <taxon>Dipodinae</taxon>
        <taxon>Jaculus</taxon>
    </lineage>
</organism>
<dbReference type="Pfam" id="PF00167">
    <property type="entry name" value="FGF"/>
    <property type="match status" value="1"/>
</dbReference>
<keyword evidence="5" id="KW-1185">Reference proteome</keyword>
<evidence type="ECO:0000256" key="1">
    <source>
        <dbReference type="ARBA" id="ARBA00007936"/>
    </source>
</evidence>
<evidence type="ECO:0000313" key="5">
    <source>
        <dbReference type="Proteomes" id="UP000694385"/>
    </source>
</evidence>
<evidence type="ECO:0000256" key="3">
    <source>
        <dbReference type="SAM" id="SignalP"/>
    </source>
</evidence>
<dbReference type="PANTHER" id="PTHR11486">
    <property type="entry name" value="FIBROBLAST GROWTH FACTOR"/>
    <property type="match status" value="1"/>
</dbReference>
<dbReference type="GO" id="GO:0005104">
    <property type="term" value="F:fibroblast growth factor receptor binding"/>
    <property type="evidence" value="ECO:0007669"/>
    <property type="project" value="Ensembl"/>
</dbReference>
<reference evidence="4" key="2">
    <citation type="submission" date="2025-09" db="UniProtKB">
        <authorList>
            <consortium name="Ensembl"/>
        </authorList>
    </citation>
    <scope>IDENTIFICATION</scope>
</reference>
<dbReference type="Proteomes" id="UP000694385">
    <property type="component" value="Unassembled WGS sequence"/>
</dbReference>
<dbReference type="GeneID" id="101603076"/>
<dbReference type="GO" id="GO:0008284">
    <property type="term" value="P:positive regulation of cell population proliferation"/>
    <property type="evidence" value="ECO:0007669"/>
    <property type="project" value="Ensembl"/>
</dbReference>
<dbReference type="GeneTree" id="ENSGT00940000160601"/>
<evidence type="ECO:0000313" key="4">
    <source>
        <dbReference type="Ensembl" id="ENSJJAP00000012813.1"/>
    </source>
</evidence>
<dbReference type="GO" id="GO:0046330">
    <property type="term" value="P:positive regulation of JNK cascade"/>
    <property type="evidence" value="ECO:0007669"/>
    <property type="project" value="Ensembl"/>
</dbReference>
<dbReference type="GO" id="GO:0001755">
    <property type="term" value="P:neural crest cell migration"/>
    <property type="evidence" value="ECO:0007669"/>
    <property type="project" value="Ensembl"/>
</dbReference>
<dbReference type="GO" id="GO:0070858">
    <property type="term" value="P:negative regulation of bile acid biosynthetic process"/>
    <property type="evidence" value="ECO:0007669"/>
    <property type="project" value="Ensembl"/>
</dbReference>
<dbReference type="OMA" id="GPHVYYG"/>
<proteinExistence type="inferred from homology"/>
<dbReference type="InterPro" id="IPR008996">
    <property type="entry name" value="IL1/FGF"/>
</dbReference>
<dbReference type="GO" id="GO:0007507">
    <property type="term" value="P:heart development"/>
    <property type="evidence" value="ECO:0007669"/>
    <property type="project" value="Ensembl"/>
</dbReference>
<dbReference type="CTD" id="9965"/>
<sequence>MWSAPSGCVVARALVLAVLWLTVAGSPLARRPLALSDQGPHLHYGWGQPIRLRHLYAAGPYGLSNNCFLRIHSDGTVGCEENQSEHSLLEIRAVALKTVAIKDINSVRYLCMSADGKMQGLAHYSEEDCAFKEEINYGYNVYSSPKHRLPVALSGAKAKQQVLNKGTVQPSYFLPMLPKTSEGTRDQLESDVFPLPLETDSMDPFRMVSEAELVKSPSFQK</sequence>
<dbReference type="GO" id="GO:0005576">
    <property type="term" value="C:extracellular region"/>
    <property type="evidence" value="ECO:0007669"/>
    <property type="project" value="InterPro"/>
</dbReference>
<dbReference type="OrthoDB" id="9937370at2759"/>
<feature type="disulfide bond" evidence="2">
    <location>
        <begin position="67"/>
        <end position="79"/>
    </location>
</feature>